<dbReference type="HOGENOM" id="CLU_1030788_0_0_1"/>
<dbReference type="EMBL" id="KN834813">
    <property type="protein sequence ID" value="KIK54720.1"/>
    <property type="molecule type" value="Genomic_DNA"/>
</dbReference>
<keyword evidence="2" id="KW-1185">Reference proteome</keyword>
<dbReference type="AlphaFoldDB" id="A0A0D0AVX2"/>
<dbReference type="InterPro" id="IPR032675">
    <property type="entry name" value="LRR_dom_sf"/>
</dbReference>
<evidence type="ECO:0000313" key="2">
    <source>
        <dbReference type="Proteomes" id="UP000053593"/>
    </source>
</evidence>
<dbReference type="SUPFAM" id="SSF52047">
    <property type="entry name" value="RNI-like"/>
    <property type="match status" value="1"/>
</dbReference>
<name>A0A0D0AVX2_9AGAR</name>
<dbReference type="Gene3D" id="3.80.10.10">
    <property type="entry name" value="Ribonuclease Inhibitor"/>
    <property type="match status" value="1"/>
</dbReference>
<evidence type="ECO:0008006" key="3">
    <source>
        <dbReference type="Google" id="ProtNLM"/>
    </source>
</evidence>
<dbReference type="Proteomes" id="UP000053593">
    <property type="component" value="Unassembled WGS sequence"/>
</dbReference>
<gene>
    <name evidence="1" type="ORF">GYMLUDRAFT_893183</name>
</gene>
<reference evidence="1 2" key="1">
    <citation type="submission" date="2014-04" db="EMBL/GenBank/DDBJ databases">
        <title>Evolutionary Origins and Diversification of the Mycorrhizal Mutualists.</title>
        <authorList>
            <consortium name="DOE Joint Genome Institute"/>
            <consortium name="Mycorrhizal Genomics Consortium"/>
            <person name="Kohler A."/>
            <person name="Kuo A."/>
            <person name="Nagy L.G."/>
            <person name="Floudas D."/>
            <person name="Copeland A."/>
            <person name="Barry K.W."/>
            <person name="Cichocki N."/>
            <person name="Veneault-Fourrey C."/>
            <person name="LaButti K."/>
            <person name="Lindquist E.A."/>
            <person name="Lipzen A."/>
            <person name="Lundell T."/>
            <person name="Morin E."/>
            <person name="Murat C."/>
            <person name="Riley R."/>
            <person name="Ohm R."/>
            <person name="Sun H."/>
            <person name="Tunlid A."/>
            <person name="Henrissat B."/>
            <person name="Grigoriev I.V."/>
            <person name="Hibbett D.S."/>
            <person name="Martin F."/>
        </authorList>
    </citation>
    <scope>NUCLEOTIDE SEQUENCE [LARGE SCALE GENOMIC DNA]</scope>
    <source>
        <strain evidence="1 2">FD-317 M1</strain>
    </source>
</reference>
<protein>
    <recommendedName>
        <fullName evidence="3">F-box domain-containing protein</fullName>
    </recommendedName>
</protein>
<sequence>MLTTDKCFSSKIPYERLNSLSFTISSQADIEQALRSCPSLTSLSIHSMLDFEEVAPTAPTTGRNVTSLRLNLEGSAFSQTILSSFNFPSLESLQFHGSESDPNPHWPRHAIGSFITRSSCSITTFAIHCIPISDVDLIAALRLMPSLRELKIADDKTQNDVGIITSHLISSMHFGRENYHTRSVIPLIPRLRCFHLDVNGFAFNHHAFVSMIVSRWLPDPDLASGVGIECLREVFLECSEIDIDVDTYEPLRDLDEMGLRVVVKDRNGIQV</sequence>
<organism evidence="1 2">
    <name type="scientific">Collybiopsis luxurians FD-317 M1</name>
    <dbReference type="NCBI Taxonomy" id="944289"/>
    <lineage>
        <taxon>Eukaryota</taxon>
        <taxon>Fungi</taxon>
        <taxon>Dikarya</taxon>
        <taxon>Basidiomycota</taxon>
        <taxon>Agaricomycotina</taxon>
        <taxon>Agaricomycetes</taxon>
        <taxon>Agaricomycetidae</taxon>
        <taxon>Agaricales</taxon>
        <taxon>Marasmiineae</taxon>
        <taxon>Omphalotaceae</taxon>
        <taxon>Collybiopsis</taxon>
        <taxon>Collybiopsis luxurians</taxon>
    </lineage>
</organism>
<accession>A0A0D0AVX2</accession>
<evidence type="ECO:0000313" key="1">
    <source>
        <dbReference type="EMBL" id="KIK54720.1"/>
    </source>
</evidence>
<proteinExistence type="predicted"/>
<dbReference type="OrthoDB" id="3266451at2759"/>